<evidence type="ECO:0000256" key="1">
    <source>
        <dbReference type="SAM" id="Phobius"/>
    </source>
</evidence>
<keyword evidence="3" id="KW-1185">Reference proteome</keyword>
<gene>
    <name evidence="2" type="ORF">NNL22_04495</name>
</gene>
<accession>A0A9E8KRA9</accession>
<dbReference type="Proteomes" id="UP001164472">
    <property type="component" value="Chromosome"/>
</dbReference>
<protein>
    <submittedName>
        <fullName evidence="2">DnrP protein</fullName>
    </submittedName>
</protein>
<dbReference type="EMBL" id="CP101527">
    <property type="protein sequence ID" value="UZW75847.1"/>
    <property type="molecule type" value="Genomic_DNA"/>
</dbReference>
<dbReference type="AlphaFoldDB" id="A0A9E8KRA9"/>
<organism evidence="2 3">
    <name type="scientific">Alkalimarinus sediminis</name>
    <dbReference type="NCBI Taxonomy" id="1632866"/>
    <lineage>
        <taxon>Bacteria</taxon>
        <taxon>Pseudomonadati</taxon>
        <taxon>Pseudomonadota</taxon>
        <taxon>Gammaproteobacteria</taxon>
        <taxon>Alteromonadales</taxon>
        <taxon>Alteromonadaceae</taxon>
        <taxon>Alkalimarinus</taxon>
    </lineage>
</organism>
<sequence length="67" mass="7414">MSERSCPNCHAPLEQPLAKGAAPMCQRCGMAVPPARDGYIGGLRMHFSTAVILVSIFCIFMMFWLPR</sequence>
<keyword evidence="1" id="KW-0812">Transmembrane</keyword>
<proteinExistence type="predicted"/>
<reference evidence="2" key="1">
    <citation type="submission" date="2022-07" db="EMBL/GenBank/DDBJ databases">
        <title>Alkalimarinus sp. nov., isolated from gut of a Alitta virens.</title>
        <authorList>
            <person name="Yang A.I."/>
            <person name="Shin N.-R."/>
        </authorList>
    </citation>
    <scope>NUCLEOTIDE SEQUENCE</scope>
    <source>
        <strain evidence="2">FA028</strain>
    </source>
</reference>
<feature type="transmembrane region" description="Helical" evidence="1">
    <location>
        <begin position="45"/>
        <end position="65"/>
    </location>
</feature>
<keyword evidence="1" id="KW-1133">Transmembrane helix</keyword>
<dbReference type="KEGG" id="asem:NNL22_04495"/>
<keyword evidence="1" id="KW-0472">Membrane</keyword>
<evidence type="ECO:0000313" key="2">
    <source>
        <dbReference type="EMBL" id="UZW75847.1"/>
    </source>
</evidence>
<name>A0A9E8KRA9_9ALTE</name>
<dbReference type="RefSeq" id="WP_251811597.1">
    <property type="nucleotide sequence ID" value="NZ_CP101527.1"/>
</dbReference>
<evidence type="ECO:0000313" key="3">
    <source>
        <dbReference type="Proteomes" id="UP001164472"/>
    </source>
</evidence>